<evidence type="ECO:0000256" key="1">
    <source>
        <dbReference type="ARBA" id="ARBA00004196"/>
    </source>
</evidence>
<feature type="region of interest" description="Disordered" evidence="6">
    <location>
        <begin position="23"/>
        <end position="100"/>
    </location>
</feature>
<keyword evidence="3" id="KW-0812">Transmembrane</keyword>
<evidence type="ECO:0000256" key="3">
    <source>
        <dbReference type="ARBA" id="ARBA00022968"/>
    </source>
</evidence>
<keyword evidence="5" id="KW-0676">Redox-active center</keyword>
<dbReference type="PANTHER" id="PTHR42852">
    <property type="entry name" value="THIOL:DISULFIDE INTERCHANGE PROTEIN DSBE"/>
    <property type="match status" value="1"/>
</dbReference>
<dbReference type="InterPro" id="IPR013766">
    <property type="entry name" value="Thioredoxin_domain"/>
</dbReference>
<dbReference type="SUPFAM" id="SSF52833">
    <property type="entry name" value="Thioredoxin-like"/>
    <property type="match status" value="1"/>
</dbReference>
<proteinExistence type="predicted"/>
<dbReference type="InterPro" id="IPR050553">
    <property type="entry name" value="Thioredoxin_ResA/DsbE_sf"/>
</dbReference>
<name>A0AAJ6L5J4_9ACTN</name>
<organism evidence="9 10">
    <name type="scientific">Micromonospora profundi</name>
    <dbReference type="NCBI Taxonomy" id="1420889"/>
    <lineage>
        <taxon>Bacteria</taxon>
        <taxon>Bacillati</taxon>
        <taxon>Actinomycetota</taxon>
        <taxon>Actinomycetes</taxon>
        <taxon>Micromonosporales</taxon>
        <taxon>Micromonosporaceae</taxon>
        <taxon>Micromonospora</taxon>
    </lineage>
</organism>
<feature type="compositionally biased region" description="Low complexity" evidence="6">
    <location>
        <begin position="48"/>
        <end position="99"/>
    </location>
</feature>
<feature type="chain" id="PRO_5042616436" evidence="7">
    <location>
        <begin position="22"/>
        <end position="241"/>
    </location>
</feature>
<sequence>MNRRLALLALPLLLAVAGCTGGTTDDDPAPRPAAAERPSPFEDCAALSTPPGAGSPGAGTTSPGATAPASPASGTTASASPGSGTTPSASPASGTGTSPRGAVLPELTLACFTGGAPVELRSVAGPAVINIWASWCGPCRKELPAFQRLSERADGQLQVVGVNTRDSRRGAQSIGEDYGVRFPILVDQGDALQRELNRNAFPLTLFVDADRRIRHIDATGALDDAQLATLVRTHLGLKVSA</sequence>
<dbReference type="CDD" id="cd02966">
    <property type="entry name" value="TlpA_like_family"/>
    <property type="match status" value="1"/>
</dbReference>
<evidence type="ECO:0000313" key="9">
    <source>
        <dbReference type="EMBL" id="WLS47251.1"/>
    </source>
</evidence>
<keyword evidence="3" id="KW-0735">Signal-anchor</keyword>
<dbReference type="Pfam" id="PF08534">
    <property type="entry name" value="Redoxin"/>
    <property type="match status" value="1"/>
</dbReference>
<dbReference type="Proteomes" id="UP001235874">
    <property type="component" value="Chromosome"/>
</dbReference>
<feature type="domain" description="Thioredoxin" evidence="8">
    <location>
        <begin position="98"/>
        <end position="236"/>
    </location>
</feature>
<keyword evidence="7" id="KW-0732">Signal</keyword>
<dbReference type="PROSITE" id="PS51352">
    <property type="entry name" value="THIOREDOXIN_2"/>
    <property type="match status" value="1"/>
</dbReference>
<accession>A0AAJ6L5J4</accession>
<dbReference type="InterPro" id="IPR017937">
    <property type="entry name" value="Thioredoxin_CS"/>
</dbReference>
<dbReference type="Gene3D" id="3.40.30.10">
    <property type="entry name" value="Glutaredoxin"/>
    <property type="match status" value="1"/>
</dbReference>
<evidence type="ECO:0000256" key="4">
    <source>
        <dbReference type="ARBA" id="ARBA00023157"/>
    </source>
</evidence>
<dbReference type="KEGG" id="mprn:Q3V37_08475"/>
<dbReference type="PROSITE" id="PS51257">
    <property type="entry name" value="PROKAR_LIPOPROTEIN"/>
    <property type="match status" value="1"/>
</dbReference>
<dbReference type="InterPro" id="IPR013740">
    <property type="entry name" value="Redoxin"/>
</dbReference>
<dbReference type="PROSITE" id="PS00194">
    <property type="entry name" value="THIOREDOXIN_1"/>
    <property type="match status" value="1"/>
</dbReference>
<dbReference type="RefSeq" id="WP_306273257.1">
    <property type="nucleotide sequence ID" value="NZ_CP130472.1"/>
</dbReference>
<dbReference type="GO" id="GO:0017004">
    <property type="term" value="P:cytochrome complex assembly"/>
    <property type="evidence" value="ECO:0007669"/>
    <property type="project" value="UniProtKB-KW"/>
</dbReference>
<keyword evidence="4" id="KW-1015">Disulfide bond</keyword>
<dbReference type="EMBL" id="CP130472">
    <property type="protein sequence ID" value="WLS47251.1"/>
    <property type="molecule type" value="Genomic_DNA"/>
</dbReference>
<dbReference type="GO" id="GO:0030313">
    <property type="term" value="C:cell envelope"/>
    <property type="evidence" value="ECO:0007669"/>
    <property type="project" value="UniProtKB-SubCell"/>
</dbReference>
<keyword evidence="2" id="KW-0201">Cytochrome c-type biogenesis</keyword>
<feature type="signal peptide" evidence="7">
    <location>
        <begin position="1"/>
        <end position="21"/>
    </location>
</feature>
<gene>
    <name evidence="9" type="ORF">Q3V37_08475</name>
</gene>
<evidence type="ECO:0000256" key="2">
    <source>
        <dbReference type="ARBA" id="ARBA00022748"/>
    </source>
</evidence>
<evidence type="ECO:0000256" key="7">
    <source>
        <dbReference type="SAM" id="SignalP"/>
    </source>
</evidence>
<evidence type="ECO:0000256" key="5">
    <source>
        <dbReference type="ARBA" id="ARBA00023284"/>
    </source>
</evidence>
<evidence type="ECO:0000259" key="8">
    <source>
        <dbReference type="PROSITE" id="PS51352"/>
    </source>
</evidence>
<comment type="subcellular location">
    <subcellularLocation>
        <location evidence="1">Cell envelope</location>
    </subcellularLocation>
</comment>
<dbReference type="InterPro" id="IPR036249">
    <property type="entry name" value="Thioredoxin-like_sf"/>
</dbReference>
<dbReference type="AlphaFoldDB" id="A0AAJ6L5J4"/>
<dbReference type="GO" id="GO:0016491">
    <property type="term" value="F:oxidoreductase activity"/>
    <property type="evidence" value="ECO:0007669"/>
    <property type="project" value="InterPro"/>
</dbReference>
<evidence type="ECO:0000313" key="10">
    <source>
        <dbReference type="Proteomes" id="UP001235874"/>
    </source>
</evidence>
<protein>
    <submittedName>
        <fullName evidence="9">Redoxin family protein</fullName>
    </submittedName>
</protein>
<dbReference type="PANTHER" id="PTHR42852:SF6">
    <property type="entry name" value="THIOL:DISULFIDE INTERCHANGE PROTEIN DSBE"/>
    <property type="match status" value="1"/>
</dbReference>
<keyword evidence="10" id="KW-1185">Reference proteome</keyword>
<reference evidence="9 10" key="1">
    <citation type="submission" date="2023-07" db="EMBL/GenBank/DDBJ databases">
        <title>Micromonospora profundi TRM 95458 converts glycerol to a new osmotic compound.</title>
        <authorList>
            <person name="Lu D."/>
        </authorList>
    </citation>
    <scope>NUCLEOTIDE SEQUENCE [LARGE SCALE GENOMIC DNA]</scope>
    <source>
        <strain evidence="9 10">TRM95458</strain>
    </source>
</reference>
<evidence type="ECO:0000256" key="6">
    <source>
        <dbReference type="SAM" id="MobiDB-lite"/>
    </source>
</evidence>